<dbReference type="Pfam" id="PF17921">
    <property type="entry name" value="Integrase_H2C2"/>
    <property type="match status" value="1"/>
</dbReference>
<keyword evidence="3" id="KW-0540">Nuclease</keyword>
<dbReference type="InterPro" id="IPR000477">
    <property type="entry name" value="RT_dom"/>
</dbReference>
<proteinExistence type="predicted"/>
<keyword evidence="9" id="KW-1185">Reference proteome</keyword>
<evidence type="ECO:0000256" key="2">
    <source>
        <dbReference type="ARBA" id="ARBA00022695"/>
    </source>
</evidence>
<evidence type="ECO:0000256" key="1">
    <source>
        <dbReference type="ARBA" id="ARBA00022679"/>
    </source>
</evidence>
<dbReference type="CDD" id="cd01647">
    <property type="entry name" value="RT_LTR"/>
    <property type="match status" value="1"/>
</dbReference>
<reference evidence="8" key="1">
    <citation type="journal article" date="2022" name="Int. J. Mol. Sci.">
        <title>Draft Genome of Tanacetum Coccineum: Genomic Comparison of Closely Related Tanacetum-Family Plants.</title>
        <authorList>
            <person name="Yamashiro T."/>
            <person name="Shiraishi A."/>
            <person name="Nakayama K."/>
            <person name="Satake H."/>
        </authorList>
    </citation>
    <scope>NUCLEOTIDE SEQUENCE</scope>
</reference>
<dbReference type="PROSITE" id="PS50994">
    <property type="entry name" value="INTEGRASE"/>
    <property type="match status" value="1"/>
</dbReference>
<dbReference type="InterPro" id="IPR041373">
    <property type="entry name" value="RT_RNaseH"/>
</dbReference>
<keyword evidence="5" id="KW-0378">Hydrolase</keyword>
<dbReference type="SUPFAM" id="SSF53098">
    <property type="entry name" value="Ribonuclease H-like"/>
    <property type="match status" value="1"/>
</dbReference>
<keyword evidence="1" id="KW-0808">Transferase</keyword>
<dbReference type="InterPro" id="IPR043128">
    <property type="entry name" value="Rev_trsase/Diguanyl_cyclase"/>
</dbReference>
<dbReference type="InterPro" id="IPR036397">
    <property type="entry name" value="RNaseH_sf"/>
</dbReference>
<accession>A0ABQ5GFV5</accession>
<dbReference type="SUPFAM" id="SSF56672">
    <property type="entry name" value="DNA/RNA polymerases"/>
    <property type="match status" value="1"/>
</dbReference>
<feature type="domain" description="Integrase catalytic" evidence="7">
    <location>
        <begin position="780"/>
        <end position="946"/>
    </location>
</feature>
<keyword evidence="6 8" id="KW-0695">RNA-directed DNA polymerase</keyword>
<gene>
    <name evidence="8" type="ORF">Tco_1041340</name>
</gene>
<keyword evidence="4" id="KW-0255">Endonuclease</keyword>
<evidence type="ECO:0000256" key="6">
    <source>
        <dbReference type="ARBA" id="ARBA00022918"/>
    </source>
</evidence>
<dbReference type="PANTHER" id="PTHR37984:SF5">
    <property type="entry name" value="PROTEIN NYNRIN-LIKE"/>
    <property type="match status" value="1"/>
</dbReference>
<evidence type="ECO:0000259" key="7">
    <source>
        <dbReference type="PROSITE" id="PS50994"/>
    </source>
</evidence>
<dbReference type="Gene3D" id="3.30.70.270">
    <property type="match status" value="2"/>
</dbReference>
<dbReference type="PANTHER" id="PTHR37984">
    <property type="entry name" value="PROTEIN CBG26694"/>
    <property type="match status" value="1"/>
</dbReference>
<dbReference type="InterPro" id="IPR041588">
    <property type="entry name" value="Integrase_H2C2"/>
</dbReference>
<evidence type="ECO:0000256" key="3">
    <source>
        <dbReference type="ARBA" id="ARBA00022722"/>
    </source>
</evidence>
<dbReference type="Proteomes" id="UP001151760">
    <property type="component" value="Unassembled WGS sequence"/>
</dbReference>
<dbReference type="EMBL" id="BQNB010018456">
    <property type="protein sequence ID" value="GJT74615.1"/>
    <property type="molecule type" value="Genomic_DNA"/>
</dbReference>
<reference evidence="8" key="2">
    <citation type="submission" date="2022-01" db="EMBL/GenBank/DDBJ databases">
        <authorList>
            <person name="Yamashiro T."/>
            <person name="Shiraishi A."/>
            <person name="Satake H."/>
            <person name="Nakayama K."/>
        </authorList>
    </citation>
    <scope>NUCLEOTIDE SEQUENCE</scope>
</reference>
<dbReference type="InterPro" id="IPR050951">
    <property type="entry name" value="Retrovirus_Pol_polyprotein"/>
</dbReference>
<dbReference type="Pfam" id="PF00078">
    <property type="entry name" value="RVT_1"/>
    <property type="match status" value="1"/>
</dbReference>
<evidence type="ECO:0000313" key="9">
    <source>
        <dbReference type="Proteomes" id="UP001151760"/>
    </source>
</evidence>
<evidence type="ECO:0000313" key="8">
    <source>
        <dbReference type="EMBL" id="GJT74615.1"/>
    </source>
</evidence>
<dbReference type="Gene3D" id="3.10.10.10">
    <property type="entry name" value="HIV Type 1 Reverse Transcriptase, subunit A, domain 1"/>
    <property type="match status" value="1"/>
</dbReference>
<name>A0ABQ5GFV5_9ASTR</name>
<sequence length="1070" mass="123359">MEIQSLEGMKSQASFHKSFEIFHKSLGYPALTYTTRMNFREVSKDFLILRWQSHLTFERLLRKFILEEIEAYLKEEIDYANCNPEEDICLIEKLLNNDPFQLPSMDLKQSEVTKAKSSIEEPPELELKDLPSHLEYAFLEENDKLPVIIAEGLKNDEKDALLRVLKSHKRAIAWKITNIKGIDPHFCTHKILMEDDYKPTVQSQRRVNPKIHEVIKKEVLKLLDAGMIYPISDSPWVSPVHCVPKKGRITIVANEENELILTRLVTGWRVCIDYRKLNEGTRKDHFPLPFMDQMIERLAGNEFYCFLDGFSGYFQIPIDPQDQEKTTFTCPYGTFAYRRMPFGLCNAPGTFQRCMMAIFHDMIEKTMEVFMDDFSVFGDSFDSCLSNLEKMLKRCEDTNLVLNWEKCHFMCKEGIVLGHKISKAGIEVDRAKVDVIAKLPHPTTVKGVRSFLGHAGFYRRFIQDFSKIARPMTHLLEKETPFVFSKDCIDAFQTLKKKLTEAPILVVPDWNLPFELMCDASDFAIGAVLGQQKMKHFQPIHYASKTMTEAQIHYTTTEKEMLAVVYAFEKFRPYLVLSKSIVYTDHSALKYLMNKQDAKPRLLRWVLLLQEFDITIRDKKGSENLAADHLSRLENPHKDVLENKDINEHFPLETLGVISSESTPWFADYANYHAGNFIIKGMSTQQKRKFFKDVKHYFWDDPYLFRTCADQIIRRCVHGQEALEILKACHEGPTGGHHSANLTARKVFDAGFFWPTIYRDAHTMIKSCDTCQRQGKISQRDEMPQNSIQVCEIFDVWGIDFMGPFPSSRGNKYILVAVDYLSKWVEAKALPTNDARVVVKFLKSLFARFGTPRAIISDRGTHFCNDQFAKVMSKYGVTHRLATAYHPQTSGQVEVSNRGLKRILERTVGENRASWSDKLDEALWAFRTAFKTPIGCTPYKLVYGKSCHLPIELEHKAYWALKHANFDLKTGGSARGLKTAPALFKIKNRIFNVGDRVLLFNSCLKIFSRKLKTRWSGPFTITKVFPYGTIELSQPDGPNFKVNGHRVKHYFGGDLPPKEVQDLHTLPKDE</sequence>
<dbReference type="GO" id="GO:0003964">
    <property type="term" value="F:RNA-directed DNA polymerase activity"/>
    <property type="evidence" value="ECO:0007669"/>
    <property type="project" value="UniProtKB-KW"/>
</dbReference>
<dbReference type="Gene3D" id="3.30.420.10">
    <property type="entry name" value="Ribonuclease H-like superfamily/Ribonuclease H"/>
    <property type="match status" value="1"/>
</dbReference>
<comment type="caution">
    <text evidence="8">The sequence shown here is derived from an EMBL/GenBank/DDBJ whole genome shotgun (WGS) entry which is preliminary data.</text>
</comment>
<keyword evidence="2" id="KW-0548">Nucleotidyltransferase</keyword>
<dbReference type="InterPro" id="IPR043502">
    <property type="entry name" value="DNA/RNA_pol_sf"/>
</dbReference>
<evidence type="ECO:0000256" key="5">
    <source>
        <dbReference type="ARBA" id="ARBA00022801"/>
    </source>
</evidence>
<dbReference type="InterPro" id="IPR001584">
    <property type="entry name" value="Integrase_cat-core"/>
</dbReference>
<organism evidence="8 9">
    <name type="scientific">Tanacetum coccineum</name>
    <dbReference type="NCBI Taxonomy" id="301880"/>
    <lineage>
        <taxon>Eukaryota</taxon>
        <taxon>Viridiplantae</taxon>
        <taxon>Streptophyta</taxon>
        <taxon>Embryophyta</taxon>
        <taxon>Tracheophyta</taxon>
        <taxon>Spermatophyta</taxon>
        <taxon>Magnoliopsida</taxon>
        <taxon>eudicotyledons</taxon>
        <taxon>Gunneridae</taxon>
        <taxon>Pentapetalae</taxon>
        <taxon>asterids</taxon>
        <taxon>campanulids</taxon>
        <taxon>Asterales</taxon>
        <taxon>Asteraceae</taxon>
        <taxon>Asteroideae</taxon>
        <taxon>Anthemideae</taxon>
        <taxon>Anthemidinae</taxon>
        <taxon>Tanacetum</taxon>
    </lineage>
</organism>
<protein>
    <submittedName>
        <fullName evidence="8">Reverse transcriptase domain-containing protein</fullName>
    </submittedName>
</protein>
<dbReference type="Gene3D" id="1.10.340.70">
    <property type="match status" value="1"/>
</dbReference>
<dbReference type="CDD" id="cd09274">
    <property type="entry name" value="RNase_HI_RT_Ty3"/>
    <property type="match status" value="1"/>
</dbReference>
<dbReference type="Pfam" id="PF00665">
    <property type="entry name" value="rve"/>
    <property type="match status" value="1"/>
</dbReference>
<evidence type="ECO:0000256" key="4">
    <source>
        <dbReference type="ARBA" id="ARBA00022759"/>
    </source>
</evidence>
<dbReference type="InterPro" id="IPR012337">
    <property type="entry name" value="RNaseH-like_sf"/>
</dbReference>
<dbReference type="Pfam" id="PF17917">
    <property type="entry name" value="RT_RNaseH"/>
    <property type="match status" value="1"/>
</dbReference>